<sequence>MLSFGTPLLWNLIFLATLGFCPLHKNTIP</sequence>
<name>A0A2P2NRJ1_RHIMU</name>
<dbReference type="AlphaFoldDB" id="A0A2P2NRJ1"/>
<protein>
    <submittedName>
        <fullName evidence="1">Uncharacterized protein</fullName>
    </submittedName>
</protein>
<reference evidence="1" key="1">
    <citation type="submission" date="2018-02" db="EMBL/GenBank/DDBJ databases">
        <title>Rhizophora mucronata_Transcriptome.</title>
        <authorList>
            <person name="Meera S.P."/>
            <person name="Sreeshan A."/>
            <person name="Augustine A."/>
        </authorList>
    </citation>
    <scope>NUCLEOTIDE SEQUENCE</scope>
    <source>
        <tissue evidence="1">Leaf</tissue>
    </source>
</reference>
<accession>A0A2P2NRJ1</accession>
<dbReference type="EMBL" id="GGEC01064625">
    <property type="protein sequence ID" value="MBX45109.1"/>
    <property type="molecule type" value="Transcribed_RNA"/>
</dbReference>
<organism evidence="1">
    <name type="scientific">Rhizophora mucronata</name>
    <name type="common">Asiatic mangrove</name>
    <dbReference type="NCBI Taxonomy" id="61149"/>
    <lineage>
        <taxon>Eukaryota</taxon>
        <taxon>Viridiplantae</taxon>
        <taxon>Streptophyta</taxon>
        <taxon>Embryophyta</taxon>
        <taxon>Tracheophyta</taxon>
        <taxon>Spermatophyta</taxon>
        <taxon>Magnoliopsida</taxon>
        <taxon>eudicotyledons</taxon>
        <taxon>Gunneridae</taxon>
        <taxon>Pentapetalae</taxon>
        <taxon>rosids</taxon>
        <taxon>fabids</taxon>
        <taxon>Malpighiales</taxon>
        <taxon>Rhizophoraceae</taxon>
        <taxon>Rhizophora</taxon>
    </lineage>
</organism>
<evidence type="ECO:0000313" key="1">
    <source>
        <dbReference type="EMBL" id="MBX45109.1"/>
    </source>
</evidence>
<proteinExistence type="predicted"/>